<feature type="binding site" evidence="4">
    <location>
        <begin position="8"/>
        <end position="9"/>
    </location>
    <ligand>
        <name>D-ribulose 5-phosphate</name>
        <dbReference type="ChEBI" id="CHEBI:58121"/>
    </ligand>
</feature>
<dbReference type="GO" id="GO:0005975">
    <property type="term" value="P:carbohydrate metabolic process"/>
    <property type="evidence" value="ECO:0007669"/>
    <property type="project" value="InterPro"/>
</dbReference>
<name>A0A285QYM0_9SPHN</name>
<feature type="binding site" evidence="4">
    <location>
        <position position="109"/>
    </location>
    <ligand>
        <name>D-ribulose 5-phosphate</name>
        <dbReference type="ChEBI" id="CHEBI:58121"/>
    </ligand>
</feature>
<dbReference type="GO" id="GO:0016861">
    <property type="term" value="F:intramolecular oxidoreductase activity, interconverting aldoses and ketoses"/>
    <property type="evidence" value="ECO:0007669"/>
    <property type="project" value="UniProtKB-ARBA"/>
</dbReference>
<feature type="binding site" evidence="4">
    <location>
        <begin position="66"/>
        <end position="70"/>
    </location>
    <ligand>
        <name>D-ribulose 5-phosphate</name>
        <dbReference type="ChEBI" id="CHEBI:58121"/>
    </ligand>
</feature>
<dbReference type="InterPro" id="IPR036569">
    <property type="entry name" value="RpiB_LacA_LacB_sf"/>
</dbReference>
<dbReference type="NCBIfam" id="TIGR00689">
    <property type="entry name" value="rpiB_lacA_lacB"/>
    <property type="match status" value="1"/>
</dbReference>
<feature type="active site" description="Proton donor" evidence="3">
    <location>
        <position position="98"/>
    </location>
</feature>
<dbReference type="AlphaFoldDB" id="A0A285QYM0"/>
<feature type="active site" description="Proton acceptor" evidence="3">
    <location>
        <position position="65"/>
    </location>
</feature>
<dbReference type="InterPro" id="IPR003500">
    <property type="entry name" value="RpiB_LacA_LacB"/>
</dbReference>
<evidence type="ECO:0000256" key="3">
    <source>
        <dbReference type="PIRSR" id="PIRSR005384-1"/>
    </source>
</evidence>
<feature type="binding site" evidence="4">
    <location>
        <position position="99"/>
    </location>
    <ligand>
        <name>D-ribulose 5-phosphate</name>
        <dbReference type="ChEBI" id="CHEBI:58121"/>
    </ligand>
</feature>
<feature type="binding site" evidence="4">
    <location>
        <position position="132"/>
    </location>
    <ligand>
        <name>D-ribulose 5-phosphate</name>
        <dbReference type="ChEBI" id="CHEBI:58121"/>
    </ligand>
</feature>
<dbReference type="Gene3D" id="3.40.1400.10">
    <property type="entry name" value="Sugar-phosphate isomerase, RpiB/LacA/LacB"/>
    <property type="match status" value="1"/>
</dbReference>
<keyword evidence="2 5" id="KW-0413">Isomerase</keyword>
<organism evidence="5 6">
    <name type="scientific">Sphingomonas guangdongensis</name>
    <dbReference type="NCBI Taxonomy" id="1141890"/>
    <lineage>
        <taxon>Bacteria</taxon>
        <taxon>Pseudomonadati</taxon>
        <taxon>Pseudomonadota</taxon>
        <taxon>Alphaproteobacteria</taxon>
        <taxon>Sphingomonadales</taxon>
        <taxon>Sphingomonadaceae</taxon>
        <taxon>Sphingomonas</taxon>
    </lineage>
</organism>
<dbReference type="RefSeq" id="WP_097063643.1">
    <property type="nucleotide sequence ID" value="NZ_OBMI01000002.1"/>
</dbReference>
<protein>
    <submittedName>
        <fullName evidence="5">Ribose-5-phosphate isomerase</fullName>
    </submittedName>
</protein>
<reference evidence="5 6" key="1">
    <citation type="submission" date="2017-07" db="EMBL/GenBank/DDBJ databases">
        <authorList>
            <person name="Sun Z.S."/>
            <person name="Albrecht U."/>
            <person name="Echele G."/>
            <person name="Lee C.C."/>
        </authorList>
    </citation>
    <scope>NUCLEOTIDE SEQUENCE [LARGE SCALE GENOMIC DNA]</scope>
    <source>
        <strain evidence="5 6">CGMCC 1.12672</strain>
    </source>
</reference>
<evidence type="ECO:0000256" key="1">
    <source>
        <dbReference type="ARBA" id="ARBA00008754"/>
    </source>
</evidence>
<evidence type="ECO:0000313" key="5">
    <source>
        <dbReference type="EMBL" id="SOB86644.1"/>
    </source>
</evidence>
<dbReference type="Proteomes" id="UP000219494">
    <property type="component" value="Unassembled WGS sequence"/>
</dbReference>
<gene>
    <name evidence="5" type="ORF">SAMN06297144_1751</name>
</gene>
<dbReference type="PANTHER" id="PTHR30345:SF0">
    <property type="entry name" value="DNA DAMAGE-REPAIR_TOLERATION PROTEIN DRT102"/>
    <property type="match status" value="1"/>
</dbReference>
<dbReference type="PANTHER" id="PTHR30345">
    <property type="entry name" value="RIBOSE-5-PHOSPHATE ISOMERASE B"/>
    <property type="match status" value="1"/>
</dbReference>
<proteinExistence type="inferred from homology"/>
<keyword evidence="6" id="KW-1185">Reference proteome</keyword>
<sequence>MRLALAADHAAYDLKQQLAEWLRTVGHEVLDLGTHGESRVDYPDFGYRLAAAIAAGEAERGIALCGSGIGISIAVNRDPECRCALVSEPLSAALAREHNDANVLALGARLIGVDLAKACVTAFLSTGFAGDRHTARVAKLGAPAFAGEAA</sequence>
<dbReference type="PIRSF" id="PIRSF005384">
    <property type="entry name" value="RpiB_LacA_B"/>
    <property type="match status" value="1"/>
</dbReference>
<dbReference type="SUPFAM" id="SSF89623">
    <property type="entry name" value="Ribose/Galactose isomerase RpiB/AlsB"/>
    <property type="match status" value="1"/>
</dbReference>
<dbReference type="InterPro" id="IPR004785">
    <property type="entry name" value="RpiB"/>
</dbReference>
<evidence type="ECO:0000313" key="6">
    <source>
        <dbReference type="Proteomes" id="UP000219494"/>
    </source>
</evidence>
<evidence type="ECO:0000256" key="2">
    <source>
        <dbReference type="ARBA" id="ARBA00023235"/>
    </source>
</evidence>
<feature type="binding site" evidence="4">
    <location>
        <position position="136"/>
    </location>
    <ligand>
        <name>D-ribulose 5-phosphate</name>
        <dbReference type="ChEBI" id="CHEBI:58121"/>
    </ligand>
</feature>
<comment type="similarity">
    <text evidence="1">Belongs to the LacAB/RpiB family.</text>
</comment>
<evidence type="ECO:0000256" key="4">
    <source>
        <dbReference type="PIRSR" id="PIRSR005384-2"/>
    </source>
</evidence>
<dbReference type="OrthoDB" id="1778624at2"/>
<dbReference type="Pfam" id="PF02502">
    <property type="entry name" value="LacAB_rpiB"/>
    <property type="match status" value="1"/>
</dbReference>
<dbReference type="NCBIfam" id="NF004051">
    <property type="entry name" value="PRK05571.1"/>
    <property type="match status" value="1"/>
</dbReference>
<accession>A0A285QYM0</accession>
<dbReference type="NCBIfam" id="TIGR01120">
    <property type="entry name" value="rpiB"/>
    <property type="match status" value="1"/>
</dbReference>
<dbReference type="EMBL" id="OBMI01000002">
    <property type="protein sequence ID" value="SOB86644.1"/>
    <property type="molecule type" value="Genomic_DNA"/>
</dbReference>